<dbReference type="EMBL" id="JAEKOZ010000043">
    <property type="protein sequence ID" value="MBJ3812800.1"/>
    <property type="molecule type" value="Genomic_DNA"/>
</dbReference>
<evidence type="ECO:0008006" key="4">
    <source>
        <dbReference type="Google" id="ProtNLM"/>
    </source>
</evidence>
<protein>
    <recommendedName>
        <fullName evidence="4">Acetyltransferase</fullName>
    </recommendedName>
</protein>
<feature type="region of interest" description="Disordered" evidence="1">
    <location>
        <begin position="1"/>
        <end position="20"/>
    </location>
</feature>
<evidence type="ECO:0000313" key="2">
    <source>
        <dbReference type="EMBL" id="MBJ3812800.1"/>
    </source>
</evidence>
<dbReference type="Gene3D" id="3.40.630.30">
    <property type="match status" value="1"/>
</dbReference>
<organism evidence="2 3">
    <name type="scientific">Streptomyces flavofungini</name>
    <dbReference type="NCBI Taxonomy" id="68200"/>
    <lineage>
        <taxon>Bacteria</taxon>
        <taxon>Bacillati</taxon>
        <taxon>Actinomycetota</taxon>
        <taxon>Actinomycetes</taxon>
        <taxon>Kitasatosporales</taxon>
        <taxon>Streptomycetaceae</taxon>
        <taxon>Streptomyces</taxon>
    </lineage>
</organism>
<sequence>MVLDEITDENGRAGADGAPADDHGRFVAALGAPCLLPSLRGGAWNALAIRAVIRRLAAFPSCREIQLSYHPENAPAARLCAELGCAPTGDFEDEEAVAARGVASPIA</sequence>
<dbReference type="InterPro" id="IPR016181">
    <property type="entry name" value="Acyl_CoA_acyltransferase"/>
</dbReference>
<dbReference type="SUPFAM" id="SSF55729">
    <property type="entry name" value="Acyl-CoA N-acyltransferases (Nat)"/>
    <property type="match status" value="1"/>
</dbReference>
<comment type="caution">
    <text evidence="2">The sequence shown here is derived from an EMBL/GenBank/DDBJ whole genome shotgun (WGS) entry which is preliminary data.</text>
</comment>
<gene>
    <name evidence="2" type="ORF">JGB26_38005</name>
</gene>
<accession>A0ABS0XHW2</accession>
<dbReference type="Proteomes" id="UP000634780">
    <property type="component" value="Unassembled WGS sequence"/>
</dbReference>
<keyword evidence="3" id="KW-1185">Reference proteome</keyword>
<name>A0ABS0XHW2_9ACTN</name>
<reference evidence="2 3" key="1">
    <citation type="submission" date="2020-12" db="EMBL/GenBank/DDBJ databases">
        <title>Streptomyces typhae sp. nov., a novel endophytic actinomycete isolated from the root of cattail pollen (Typha angustifolia L.).</title>
        <authorList>
            <person name="Peng C."/>
            <person name="Liu C."/>
        </authorList>
    </citation>
    <scope>NUCLEOTIDE SEQUENCE [LARGE SCALE GENOMIC DNA]</scope>
    <source>
        <strain evidence="2 3">JCM 4753</strain>
    </source>
</reference>
<evidence type="ECO:0000313" key="3">
    <source>
        <dbReference type="Proteomes" id="UP000634780"/>
    </source>
</evidence>
<proteinExistence type="predicted"/>
<evidence type="ECO:0000256" key="1">
    <source>
        <dbReference type="SAM" id="MobiDB-lite"/>
    </source>
</evidence>